<feature type="region of interest" description="Disordered" evidence="10">
    <location>
        <begin position="1705"/>
        <end position="1733"/>
    </location>
</feature>
<evidence type="ECO:0000256" key="6">
    <source>
        <dbReference type="ARBA" id="ARBA00022884"/>
    </source>
</evidence>
<dbReference type="InterPro" id="IPR035979">
    <property type="entry name" value="RBD_domain_sf"/>
</dbReference>
<evidence type="ECO:0000256" key="7">
    <source>
        <dbReference type="ARBA" id="ARBA00023158"/>
    </source>
</evidence>
<gene>
    <name evidence="12" type="ORF">ZHD862_LOCUS16424</name>
</gene>
<comment type="similarity">
    <text evidence="1">Belongs to the RdRP family.</text>
</comment>
<evidence type="ECO:0000256" key="4">
    <source>
        <dbReference type="ARBA" id="ARBA00022679"/>
    </source>
</evidence>
<evidence type="ECO:0000313" key="12">
    <source>
        <dbReference type="EMBL" id="CAF1077846.1"/>
    </source>
</evidence>
<proteinExistence type="inferred from homology"/>
<accession>A0A814MEG9</accession>
<dbReference type="EC" id="2.7.7.48" evidence="2"/>
<dbReference type="InterPro" id="IPR058752">
    <property type="entry name" value="RDRP_C_head"/>
</dbReference>
<dbReference type="EMBL" id="CAJNOT010000774">
    <property type="protein sequence ID" value="CAF1077846.1"/>
    <property type="molecule type" value="Genomic_DNA"/>
</dbReference>
<keyword evidence="4" id="KW-0808">Transferase</keyword>
<dbReference type="GO" id="GO:0003723">
    <property type="term" value="F:RNA binding"/>
    <property type="evidence" value="ECO:0007669"/>
    <property type="project" value="UniProtKB-UniRule"/>
</dbReference>
<dbReference type="CDD" id="cd00590">
    <property type="entry name" value="RRM_SF"/>
    <property type="match status" value="1"/>
</dbReference>
<reference evidence="12" key="1">
    <citation type="submission" date="2021-02" db="EMBL/GenBank/DDBJ databases">
        <authorList>
            <person name="Nowell W R."/>
        </authorList>
    </citation>
    <scope>NUCLEOTIDE SEQUENCE</scope>
</reference>
<dbReference type="GO" id="GO:0003968">
    <property type="term" value="F:RNA-directed RNA polymerase activity"/>
    <property type="evidence" value="ECO:0007669"/>
    <property type="project" value="UniProtKB-KW"/>
</dbReference>
<dbReference type="Proteomes" id="UP000663864">
    <property type="component" value="Unassembled WGS sequence"/>
</dbReference>
<evidence type="ECO:0000256" key="10">
    <source>
        <dbReference type="SAM" id="MobiDB-lite"/>
    </source>
</evidence>
<evidence type="ECO:0000259" key="11">
    <source>
        <dbReference type="PROSITE" id="PS50102"/>
    </source>
</evidence>
<dbReference type="Pfam" id="PF05327">
    <property type="entry name" value="RRN3"/>
    <property type="match status" value="1"/>
</dbReference>
<feature type="domain" description="RRM" evidence="11">
    <location>
        <begin position="405"/>
        <end position="485"/>
    </location>
</feature>
<dbReference type="SMART" id="SM00360">
    <property type="entry name" value="RRM"/>
    <property type="match status" value="1"/>
</dbReference>
<dbReference type="InterPro" id="IPR057596">
    <property type="entry name" value="RDRP_core"/>
</dbReference>
<evidence type="ECO:0000256" key="5">
    <source>
        <dbReference type="ARBA" id="ARBA00022695"/>
    </source>
</evidence>
<evidence type="ECO:0000313" key="13">
    <source>
        <dbReference type="Proteomes" id="UP000663864"/>
    </source>
</evidence>
<evidence type="ECO:0000256" key="2">
    <source>
        <dbReference type="ARBA" id="ARBA00012494"/>
    </source>
</evidence>
<protein>
    <recommendedName>
        <fullName evidence="2">RNA-directed RNA polymerase</fullName>
        <ecNumber evidence="2">2.7.7.48</ecNumber>
    </recommendedName>
</protein>
<evidence type="ECO:0000256" key="1">
    <source>
        <dbReference type="ARBA" id="ARBA00005762"/>
    </source>
</evidence>
<dbReference type="Pfam" id="PF00076">
    <property type="entry name" value="RRM_1"/>
    <property type="match status" value="1"/>
</dbReference>
<dbReference type="SUPFAM" id="SSF54928">
    <property type="entry name" value="RNA-binding domain, RBD"/>
    <property type="match status" value="1"/>
</dbReference>
<comment type="caution">
    <text evidence="12">The sequence shown here is derived from an EMBL/GenBank/DDBJ whole genome shotgun (WGS) entry which is preliminary data.</text>
</comment>
<dbReference type="GO" id="GO:0031380">
    <property type="term" value="C:nuclear RNA-directed RNA polymerase complex"/>
    <property type="evidence" value="ECO:0007669"/>
    <property type="project" value="TreeGrafter"/>
</dbReference>
<dbReference type="PROSITE" id="PS50102">
    <property type="entry name" value="RRM"/>
    <property type="match status" value="1"/>
</dbReference>
<dbReference type="GO" id="GO:0030422">
    <property type="term" value="P:siRNA processing"/>
    <property type="evidence" value="ECO:0007669"/>
    <property type="project" value="TreeGrafter"/>
</dbReference>
<keyword evidence="3" id="KW-0696">RNA-directed RNA polymerase</keyword>
<dbReference type="InterPro" id="IPR000504">
    <property type="entry name" value="RRM_dom"/>
</dbReference>
<dbReference type="GO" id="GO:0006361">
    <property type="term" value="P:transcription initiation at RNA polymerase I promoter"/>
    <property type="evidence" value="ECO:0007669"/>
    <property type="project" value="InterPro"/>
</dbReference>
<organism evidence="12 13">
    <name type="scientific">Rotaria sordida</name>
    <dbReference type="NCBI Taxonomy" id="392033"/>
    <lineage>
        <taxon>Eukaryota</taxon>
        <taxon>Metazoa</taxon>
        <taxon>Spiralia</taxon>
        <taxon>Gnathifera</taxon>
        <taxon>Rotifera</taxon>
        <taxon>Eurotatoria</taxon>
        <taxon>Bdelloidea</taxon>
        <taxon>Philodinida</taxon>
        <taxon>Philodinidae</taxon>
        <taxon>Rotaria</taxon>
    </lineage>
</organism>
<feature type="compositionally biased region" description="Basic residues" evidence="10">
    <location>
        <begin position="1706"/>
        <end position="1715"/>
    </location>
</feature>
<dbReference type="InterPro" id="IPR007991">
    <property type="entry name" value="RNA_pol_I_trans_ini_fac_RRN3"/>
</dbReference>
<evidence type="ECO:0000256" key="9">
    <source>
        <dbReference type="PROSITE-ProRule" id="PRU00176"/>
    </source>
</evidence>
<dbReference type="Pfam" id="PF05183">
    <property type="entry name" value="RdRP"/>
    <property type="match status" value="1"/>
</dbReference>
<keyword evidence="6 9" id="KW-0694">RNA-binding</keyword>
<dbReference type="Pfam" id="PF26253">
    <property type="entry name" value="RdRP_head"/>
    <property type="match status" value="1"/>
</dbReference>
<name>A0A814MEG9_9BILA</name>
<evidence type="ECO:0000256" key="3">
    <source>
        <dbReference type="ARBA" id="ARBA00022484"/>
    </source>
</evidence>
<evidence type="ECO:0000256" key="8">
    <source>
        <dbReference type="ARBA" id="ARBA00048744"/>
    </source>
</evidence>
<dbReference type="InterPro" id="IPR007855">
    <property type="entry name" value="RDRP"/>
</dbReference>
<comment type="catalytic activity">
    <reaction evidence="8">
        <text>RNA(n) + a ribonucleoside 5'-triphosphate = RNA(n+1) + diphosphate</text>
        <dbReference type="Rhea" id="RHEA:21248"/>
        <dbReference type="Rhea" id="RHEA-COMP:14527"/>
        <dbReference type="Rhea" id="RHEA-COMP:17342"/>
        <dbReference type="ChEBI" id="CHEBI:33019"/>
        <dbReference type="ChEBI" id="CHEBI:61557"/>
        <dbReference type="ChEBI" id="CHEBI:140395"/>
        <dbReference type="EC" id="2.7.7.48"/>
    </reaction>
</comment>
<sequence length="1733" mass="200675">MLQTITIDQIKEALDQFSRGQKYLYNTLTTSIKENQTNEVWFIHLLDELRDNVDLFENINEQFLDFLQLQIDWTKLSKTVLDRFGAFQINLISCNTKHAQRYLSFLFTIFTIPELSTNRLPLHDFAHETLQHLVLIVPLASTLLCPIAEQHFPFMTKEINIQITYVKNLLRSLSYLSIQHSRFLEIILSKLLRLDVHASRQDIIRVENSNIETDLVFSLEQLDTNDNNTKGMKHDQADKLDCLMFVMFEYITSICIENGTVNYEQTKSLFRDLLSIFNKILLPTHDSSHVQFLIFYICSFHTDFSDEFMNNCWKTFVSPSVSMTFRQASICYLCSLIARAKYISIRHRTSNGSTNSNSSTPFLNDSLKIYLNAPPLIREIHNTGTYCLVIDPIADESERMPLSTPQLYVGNIPYSAKWYDLRNWFAERGCNVSRVDMKKNQKGAHYAFVRFDCVATAAEVLYHSEHKIASFVFNDRPLYLRRCISFTQKHTNTSLDISKADNSKSNVTLKITDIHYGTLIAGTSLKNIQTVENTASNTDRFGIIAHTLEINKCKDFHLEVIKDKKSIAITSALELKWGPDSINSTILKFEWSFHDLKRRKITLVLINENEVFLLMEIKQPPILLETKDTGSSISESHEEKRLPGFGLIGHANVWLFKLASNDGDNNIRKLIQLLSDNNLLSGNLSESDIICSIQNIESAKKNLEPITLISNDKWIRENQAKVDNFFNHRWPLYPFETKFEIMKLISKHIVTVHDLIVDERAEHILQLYSINTLVALTDKIFEFALLWCAKTCDKEDDDWNNQNESEENQLPNMDDLPITDDDFFISKNIRFAATGGFINAEIASKMTTMESLGLEKYPGGRLSRLFNLAFEKLLKNYELCRTASGIVLTRLELRTAKNDSFLTRKIYITPSTILYEGPYCEEKCAVTREYVQYQDRFLRVTFRDEDYRVLHNYNDNMAKMYERIKKILKNGINVCDRNYQFLAFSSSQLREHSCWMFASPDDRTTVDIIREWMGDFRNVHPIAKLAARLGQSFSTSIKGIQLESHQIKEISDERRSTTEINGIHEYCFTDGIGIISLTLAKRLARTMKLPETVCPCAFQIRCGGYKGMVCLDVAGKINNPNIDVYFRESMNKFAAKTLSIDVIRTSLHPTVAYLNRQIILLLSSLGIGDQIFLSLQSDMLKMLKALEGNFLEASETLKKLSNFDENGYHGFLIAYLKHLREQRDPFVRQLIRVIRTSLVKELRTKAKIFVPNSWSLLGVVDESRTLNYGEVFIQIDSSNEQRDESTGKIFRGPVVVTRNPCFHPGDIRKLTAVDVPALHSLKNVIVFPMNGPRAHPAEMSGGDLDGDTFWISRHPDLIFKENEDPFDYQDQDHEANKMQTTNDVQHTIEDVCNFFGEYIAADNLGLIANSHLALSDQLEDGVRNKNCLQLAKMHSVAVDFAKKGINAPHLTKELRPSQYPHFMEKNDKPTYRSKSILGQLHDKIPFYDSDIHIDEEEEIRATSSFPYKSFFIAGDKNYIKDARIIKGEYNRDILRIMRQYGIQNEAEIVSGCLLKFTSKQYVKETKIFDLRNEITHAYKVIRDKYLTLFWKEFYQVTDESDEEKVSWSEISKKLSWKNQVDIYEYYNQMTLSDAVKQKASAWFHTTYESWIKRIETYRKIKNKKQNKSMDNQRTKQFTRFNELFSFAWLVYPVLLEIYTEDTKVSTTKKKNKRKNAPMEPTIQTKRPRVNQHD</sequence>
<dbReference type="GO" id="GO:0001181">
    <property type="term" value="F:RNA polymerase I general transcription initiation factor activity"/>
    <property type="evidence" value="ECO:0007669"/>
    <property type="project" value="InterPro"/>
</dbReference>
<keyword evidence="7" id="KW-0943">RNA-mediated gene silencing</keyword>
<dbReference type="PANTHER" id="PTHR23079:SF55">
    <property type="entry name" value="RNA-DIRECTED RNA POLYMERASE"/>
    <property type="match status" value="1"/>
</dbReference>
<dbReference type="Gene3D" id="3.30.70.330">
    <property type="match status" value="1"/>
</dbReference>
<keyword evidence="5" id="KW-0548">Nucleotidyltransferase</keyword>
<dbReference type="PANTHER" id="PTHR23079">
    <property type="entry name" value="RNA-DEPENDENT RNA POLYMERASE"/>
    <property type="match status" value="1"/>
</dbReference>
<dbReference type="InterPro" id="IPR012677">
    <property type="entry name" value="Nucleotide-bd_a/b_plait_sf"/>
</dbReference>